<dbReference type="PROSITE" id="PS50075">
    <property type="entry name" value="CARRIER"/>
    <property type="match status" value="1"/>
</dbReference>
<dbReference type="Gene3D" id="3.40.50.1820">
    <property type="entry name" value="alpha/beta hydrolase"/>
    <property type="match status" value="1"/>
</dbReference>
<dbReference type="EMBL" id="JBHTHR010000114">
    <property type="protein sequence ID" value="MFD0800901.1"/>
    <property type="molecule type" value="Genomic_DNA"/>
</dbReference>
<dbReference type="PROSITE" id="PS00012">
    <property type="entry name" value="PHOSPHOPANTETHEINE"/>
    <property type="match status" value="1"/>
</dbReference>
<dbReference type="Pfam" id="PF08659">
    <property type="entry name" value="KR"/>
    <property type="match status" value="1"/>
</dbReference>
<dbReference type="InterPro" id="IPR057326">
    <property type="entry name" value="KR_dom"/>
</dbReference>
<feature type="domain" description="Carrier" evidence="4">
    <location>
        <begin position="498"/>
        <end position="573"/>
    </location>
</feature>
<name>A0ABW3BDF5_9ACTN</name>
<dbReference type="InterPro" id="IPR006162">
    <property type="entry name" value="Ppantetheine_attach_site"/>
</dbReference>
<comment type="caution">
    <text evidence="5">The sequence shown here is derived from an EMBL/GenBank/DDBJ whole genome shotgun (WGS) entry which is preliminary data.</text>
</comment>
<dbReference type="Proteomes" id="UP001596956">
    <property type="component" value="Unassembled WGS sequence"/>
</dbReference>
<dbReference type="InterPro" id="IPR055123">
    <property type="entry name" value="SpnB-like_Rossmann"/>
</dbReference>
<evidence type="ECO:0000256" key="3">
    <source>
        <dbReference type="ARBA" id="ARBA00022679"/>
    </source>
</evidence>
<protein>
    <submittedName>
        <fullName evidence="5">Type I polyketide synthase</fullName>
    </submittedName>
</protein>
<dbReference type="SMART" id="SM00823">
    <property type="entry name" value="PKS_PP"/>
    <property type="match status" value="1"/>
</dbReference>
<dbReference type="SMART" id="SM00822">
    <property type="entry name" value="PKS_KR"/>
    <property type="match status" value="1"/>
</dbReference>
<dbReference type="InterPro" id="IPR020802">
    <property type="entry name" value="TesA-like"/>
</dbReference>
<keyword evidence="1" id="KW-0596">Phosphopantetheine</keyword>
<feature type="non-terminal residue" evidence="5">
    <location>
        <position position="1"/>
    </location>
</feature>
<dbReference type="Gene3D" id="3.40.50.720">
    <property type="entry name" value="NAD(P)-binding Rossmann-like Domain"/>
    <property type="match status" value="1"/>
</dbReference>
<dbReference type="PANTHER" id="PTHR43775:SF51">
    <property type="entry name" value="INACTIVE PHENOLPHTHIOCEROL SYNTHESIS POLYKETIDE SYNTHASE TYPE I PKS1-RELATED"/>
    <property type="match status" value="1"/>
</dbReference>
<dbReference type="Pfam" id="PF22953">
    <property type="entry name" value="SpnB_Rossmann"/>
    <property type="match status" value="1"/>
</dbReference>
<dbReference type="InterPro" id="IPR013968">
    <property type="entry name" value="PKS_KR"/>
</dbReference>
<dbReference type="InterPro" id="IPR050091">
    <property type="entry name" value="PKS_NRPS_Biosynth_Enz"/>
</dbReference>
<dbReference type="SUPFAM" id="SSF47336">
    <property type="entry name" value="ACP-like"/>
    <property type="match status" value="1"/>
</dbReference>
<keyword evidence="2" id="KW-0597">Phosphoprotein</keyword>
<evidence type="ECO:0000256" key="2">
    <source>
        <dbReference type="ARBA" id="ARBA00022553"/>
    </source>
</evidence>
<evidence type="ECO:0000259" key="4">
    <source>
        <dbReference type="PROSITE" id="PS50075"/>
    </source>
</evidence>
<dbReference type="SUPFAM" id="SSF53474">
    <property type="entry name" value="alpha/beta-Hydrolases"/>
    <property type="match status" value="1"/>
</dbReference>
<keyword evidence="3" id="KW-0808">Transferase</keyword>
<reference evidence="6" key="1">
    <citation type="journal article" date="2019" name="Int. J. Syst. Evol. Microbiol.">
        <title>The Global Catalogue of Microorganisms (GCM) 10K type strain sequencing project: providing services to taxonomists for standard genome sequencing and annotation.</title>
        <authorList>
            <consortium name="The Broad Institute Genomics Platform"/>
            <consortium name="The Broad Institute Genome Sequencing Center for Infectious Disease"/>
            <person name="Wu L."/>
            <person name="Ma J."/>
        </authorList>
    </citation>
    <scope>NUCLEOTIDE SEQUENCE [LARGE SCALE GENOMIC DNA]</scope>
    <source>
        <strain evidence="6">CCUG 63369</strain>
    </source>
</reference>
<proteinExistence type="predicted"/>
<evidence type="ECO:0000313" key="5">
    <source>
        <dbReference type="EMBL" id="MFD0800901.1"/>
    </source>
</evidence>
<evidence type="ECO:0000313" key="6">
    <source>
        <dbReference type="Proteomes" id="UP001596956"/>
    </source>
</evidence>
<accession>A0ABW3BDF5</accession>
<dbReference type="SMART" id="SM00824">
    <property type="entry name" value="PKS_TE"/>
    <property type="match status" value="1"/>
</dbReference>
<dbReference type="SUPFAM" id="SSF51735">
    <property type="entry name" value="NAD(P)-binding Rossmann-fold domains"/>
    <property type="match status" value="2"/>
</dbReference>
<gene>
    <name evidence="5" type="ORF">ACFQZU_06165</name>
</gene>
<dbReference type="InterPro" id="IPR001031">
    <property type="entry name" value="Thioesterase"/>
</dbReference>
<dbReference type="Gene3D" id="1.10.1200.10">
    <property type="entry name" value="ACP-like"/>
    <property type="match status" value="1"/>
</dbReference>
<dbReference type="InterPro" id="IPR029058">
    <property type="entry name" value="AB_hydrolase_fold"/>
</dbReference>
<dbReference type="Pfam" id="PF00975">
    <property type="entry name" value="Thioesterase"/>
    <property type="match status" value="1"/>
</dbReference>
<dbReference type="InterPro" id="IPR009081">
    <property type="entry name" value="PP-bd_ACP"/>
</dbReference>
<dbReference type="CDD" id="cd08956">
    <property type="entry name" value="KR_3_FAS_SDR_x"/>
    <property type="match status" value="1"/>
</dbReference>
<dbReference type="InterPro" id="IPR036736">
    <property type="entry name" value="ACP-like_sf"/>
</dbReference>
<keyword evidence="6" id="KW-1185">Reference proteome</keyword>
<dbReference type="InterPro" id="IPR036291">
    <property type="entry name" value="NAD(P)-bd_dom_sf"/>
</dbReference>
<evidence type="ECO:0000256" key="1">
    <source>
        <dbReference type="ARBA" id="ARBA00022450"/>
    </source>
</evidence>
<organism evidence="5 6">
    <name type="scientific">Streptomonospora algeriensis</name>
    <dbReference type="NCBI Taxonomy" id="995084"/>
    <lineage>
        <taxon>Bacteria</taxon>
        <taxon>Bacillati</taxon>
        <taxon>Actinomycetota</taxon>
        <taxon>Actinomycetes</taxon>
        <taxon>Streptosporangiales</taxon>
        <taxon>Nocardiopsidaceae</taxon>
        <taxon>Streptomonospora</taxon>
    </lineage>
</organism>
<dbReference type="Pfam" id="PF00550">
    <property type="entry name" value="PP-binding"/>
    <property type="match status" value="1"/>
</dbReference>
<dbReference type="PANTHER" id="PTHR43775">
    <property type="entry name" value="FATTY ACID SYNTHASE"/>
    <property type="match status" value="1"/>
</dbReference>
<sequence length="869" mass="90362">WLRPAQAVSAARSVPLYRPDWTPADLPAVRPSRAAVIGADETGIGNALDAAGTQVEAYDDVAALSDTVRTGSVAPDVAVAVAGGSFGDDPTDAVRAGTAWALALVQDWLASESLAGTRLVIVTMGAVDTGDGDLVDPVGAALSGLVRSAQSEHPGAFTLVDIDGADENTRAVLASAAMTREPALAVRRGRTWTPALTRVATDGDDTPPARPLTLDPDGTVLVTGATGALGRAVCRHLATEYGIRRMLLTSRRGPDTPGAGELCAELAEAGAEARLVACDTSERADLARALAEVDEDHPLTAVVHLAGVLDDGTVSALTPDRLDRVLGPKACGAHHLYELTKGSGLDAFVCFSSAAGVFGGAGQANYAAANSFLDALAARMRHEGVPAASLAWGPWTGGGMAADAGTGTGAARSGLVALTPEDGLELFDAALRSALPLSLPMRLDVNAIRSNYYDAAVPSLLRSLVRPPVRTADRSGAADGEPSARSRLLGMDEAERAAAVADIVQNQVAAVLGYRDGDEVAPEHALADAGFDSLSAVELRNRLQQALELRLPATLAFDHATPADLAGSLLERMAEEPAADRPQAEPAAPVQDGSSATLMSLYGEATRQGKWQEAFDLLYAAAALRPSFSGAADGPAEPPILLARGGESTPVYCFSSCLALAGIQGYARFAAGLRGLRDVAALPCPGFNDGEPLPGDISAAVEALGESVRGDVGDRAPVLLGSSAGGWFANAVAGYLERVGCPPAGVVLVDTYTPQTDILARFGLALMDGMHDREGVFVSLTDDRLTAMGWYLRMFGSWEPEPTQCRTLLVRATEPLTQDVRKTFGEDWRSSWAFPHDVVDVKGTHFSILEEFSDTTAAAIDDWIAKELD</sequence>
<dbReference type="InterPro" id="IPR020806">
    <property type="entry name" value="PKS_PP-bd"/>
</dbReference>